<protein>
    <recommendedName>
        <fullName evidence="1">PIN domain-containing protein</fullName>
    </recommendedName>
</protein>
<dbReference type="RefSeq" id="WP_316413874.1">
    <property type="nucleotide sequence ID" value="NZ_AP027080.1"/>
</dbReference>
<dbReference type="Proteomes" id="UP001238179">
    <property type="component" value="Chromosome"/>
</dbReference>
<reference evidence="3" key="1">
    <citation type="journal article" date="2023" name="Int. J. Syst. Evol. Microbiol.">
        <title>Mesoterricola silvestris gen. nov., sp. nov., Mesoterricola sediminis sp. nov., Geothrix oryzae sp. nov., Geothrix edaphica sp. nov., Geothrix rubra sp. nov., and Geothrix limicola sp. nov., six novel members of Acidobacteriota isolated from soils.</title>
        <authorList>
            <person name="Itoh H."/>
            <person name="Sugisawa Y."/>
            <person name="Mise K."/>
            <person name="Xu Z."/>
            <person name="Kuniyasu M."/>
            <person name="Ushijima N."/>
            <person name="Kawano K."/>
            <person name="Kobayashi E."/>
            <person name="Shiratori Y."/>
            <person name="Masuda Y."/>
            <person name="Senoo K."/>
        </authorList>
    </citation>
    <scope>NUCLEOTIDE SEQUENCE [LARGE SCALE GENOMIC DNA]</scope>
    <source>
        <strain evidence="3">W79</strain>
    </source>
</reference>
<name>A0AA48GVA4_9BACT</name>
<dbReference type="InterPro" id="IPR002716">
    <property type="entry name" value="PIN_dom"/>
</dbReference>
<sequence length="128" mass="13290">MRRYLLDASAILAFMSNETGADKVRAVILAGQAGVTAVNISEVAAKLVSRGLSSVDAEFQCRSMGLDILDVDEGIAFAAAALIPITQPLGLSLGDRVCLATAARDACVAMTADKAWARVPGANVEVIR</sequence>
<dbReference type="CDD" id="cd18682">
    <property type="entry name" value="PIN_VapC-like"/>
    <property type="match status" value="1"/>
</dbReference>
<proteinExistence type="predicted"/>
<dbReference type="Gene3D" id="3.40.50.1010">
    <property type="entry name" value="5'-nuclease"/>
    <property type="match status" value="1"/>
</dbReference>
<accession>A0AA48GVA4</accession>
<feature type="domain" description="PIN" evidence="1">
    <location>
        <begin position="4"/>
        <end position="120"/>
    </location>
</feature>
<keyword evidence="3" id="KW-1185">Reference proteome</keyword>
<evidence type="ECO:0000259" key="1">
    <source>
        <dbReference type="Pfam" id="PF01850"/>
    </source>
</evidence>
<organism evidence="2 3">
    <name type="scientific">Mesoterricola silvestris</name>
    <dbReference type="NCBI Taxonomy" id="2927979"/>
    <lineage>
        <taxon>Bacteria</taxon>
        <taxon>Pseudomonadati</taxon>
        <taxon>Acidobacteriota</taxon>
        <taxon>Holophagae</taxon>
        <taxon>Holophagales</taxon>
        <taxon>Holophagaceae</taxon>
        <taxon>Mesoterricola</taxon>
    </lineage>
</organism>
<evidence type="ECO:0000313" key="3">
    <source>
        <dbReference type="Proteomes" id="UP001238179"/>
    </source>
</evidence>
<dbReference type="AlphaFoldDB" id="A0AA48GVA4"/>
<dbReference type="SUPFAM" id="SSF88723">
    <property type="entry name" value="PIN domain-like"/>
    <property type="match status" value="1"/>
</dbReference>
<gene>
    <name evidence="2" type="ORF">METEAL_01520</name>
</gene>
<evidence type="ECO:0000313" key="2">
    <source>
        <dbReference type="EMBL" id="BDU70978.1"/>
    </source>
</evidence>
<dbReference type="Pfam" id="PF01850">
    <property type="entry name" value="PIN"/>
    <property type="match status" value="1"/>
</dbReference>
<dbReference type="KEGG" id="msil:METEAL_01520"/>
<dbReference type="InterPro" id="IPR029060">
    <property type="entry name" value="PIN-like_dom_sf"/>
</dbReference>
<dbReference type="EMBL" id="AP027080">
    <property type="protein sequence ID" value="BDU70978.1"/>
    <property type="molecule type" value="Genomic_DNA"/>
</dbReference>